<dbReference type="Gene3D" id="1.25.40.10">
    <property type="entry name" value="Tetratricopeptide repeat domain"/>
    <property type="match status" value="1"/>
</dbReference>
<dbReference type="GO" id="GO:0008380">
    <property type="term" value="P:RNA splicing"/>
    <property type="evidence" value="ECO:0007669"/>
    <property type="project" value="UniProtKB-KW"/>
</dbReference>
<dbReference type="SUPFAM" id="SSF48452">
    <property type="entry name" value="TPR-like"/>
    <property type="match status" value="1"/>
</dbReference>
<dbReference type="VEuPathDB" id="FungiDB:H257_11070"/>
<dbReference type="EMBL" id="QUTC01005302">
    <property type="protein sequence ID" value="RHY58980.1"/>
    <property type="molecule type" value="Genomic_DNA"/>
</dbReference>
<sequence>MQAAPTFEPEAVISAAKHQIISSNYKEVDQARSTVFSILAKCDEPTSIALYMQFADLEIELRQFKQATKVLEQAVVTHPLSPVLWKRYVGFCLERQKHSNAKKLVVRAIELLPVQSHGELWGLLEQNEHTQGDKATEYFTKLPETLPITPECPHLLFDPLDTSGPLPPNISYHLEDFKLSDAVRINT</sequence>
<dbReference type="InterPro" id="IPR055433">
    <property type="entry name" value="HAT_Syf1-like_N"/>
</dbReference>
<dbReference type="InterPro" id="IPR011990">
    <property type="entry name" value="TPR-like_helical_dom_sf"/>
</dbReference>
<evidence type="ECO:0000256" key="4">
    <source>
        <dbReference type="ARBA" id="ARBA00023187"/>
    </source>
</evidence>
<name>A0A397D591_APHAT</name>
<evidence type="ECO:0000313" key="6">
    <source>
        <dbReference type="EMBL" id="RHY58980.1"/>
    </source>
</evidence>
<gene>
    <name evidence="6" type="ORF">DYB38_010733</name>
</gene>
<dbReference type="Pfam" id="PF23233">
    <property type="entry name" value="HAT_Syf1_CNRKL1_N"/>
    <property type="match status" value="1"/>
</dbReference>
<feature type="domain" description="Pre-mRNA-splicing factor Syf1-like N-terminal HAT-repeats" evidence="5">
    <location>
        <begin position="61"/>
        <end position="132"/>
    </location>
</feature>
<accession>A0A397D591</accession>
<evidence type="ECO:0000259" key="5">
    <source>
        <dbReference type="Pfam" id="PF23233"/>
    </source>
</evidence>
<organism evidence="6 7">
    <name type="scientific">Aphanomyces astaci</name>
    <name type="common">Crayfish plague agent</name>
    <dbReference type="NCBI Taxonomy" id="112090"/>
    <lineage>
        <taxon>Eukaryota</taxon>
        <taxon>Sar</taxon>
        <taxon>Stramenopiles</taxon>
        <taxon>Oomycota</taxon>
        <taxon>Saprolegniomycetes</taxon>
        <taxon>Saprolegniales</taxon>
        <taxon>Verrucalvaceae</taxon>
        <taxon>Aphanomyces</taxon>
    </lineage>
</organism>
<comment type="caution">
    <text evidence="6">The sequence shown here is derived from an EMBL/GenBank/DDBJ whole genome shotgun (WGS) entry which is preliminary data.</text>
</comment>
<comment type="similarity">
    <text evidence="1">Belongs to the crooked-neck family.</text>
</comment>
<keyword evidence="2" id="KW-0507">mRNA processing</keyword>
<evidence type="ECO:0000256" key="1">
    <source>
        <dbReference type="ARBA" id="ARBA00008644"/>
    </source>
</evidence>
<dbReference type="Proteomes" id="UP000265716">
    <property type="component" value="Unassembled WGS sequence"/>
</dbReference>
<reference evidence="6 7" key="1">
    <citation type="submission" date="2018-08" db="EMBL/GenBank/DDBJ databases">
        <title>Aphanomyces genome sequencing and annotation.</title>
        <authorList>
            <person name="Minardi D."/>
            <person name="Oidtmann B."/>
            <person name="Van Der Giezen M."/>
            <person name="Studholme D.J."/>
        </authorList>
    </citation>
    <scope>NUCLEOTIDE SEQUENCE [LARGE SCALE GENOMIC DNA]</scope>
    <source>
        <strain evidence="6 7">SA</strain>
    </source>
</reference>
<dbReference type="SMART" id="SM00386">
    <property type="entry name" value="HAT"/>
    <property type="match status" value="2"/>
</dbReference>
<keyword evidence="4" id="KW-0508">mRNA splicing</keyword>
<dbReference type="GO" id="GO:0005681">
    <property type="term" value="C:spliceosomal complex"/>
    <property type="evidence" value="ECO:0007669"/>
    <property type="project" value="UniProtKB-KW"/>
</dbReference>
<evidence type="ECO:0000256" key="3">
    <source>
        <dbReference type="ARBA" id="ARBA00022728"/>
    </source>
</evidence>
<proteinExistence type="inferred from homology"/>
<dbReference type="AlphaFoldDB" id="A0A397D591"/>
<evidence type="ECO:0000313" key="7">
    <source>
        <dbReference type="Proteomes" id="UP000265716"/>
    </source>
</evidence>
<keyword evidence="3" id="KW-0747">Spliceosome</keyword>
<protein>
    <recommendedName>
        <fullName evidence="5">Pre-mRNA-splicing factor Syf1-like N-terminal HAT-repeats domain-containing protein</fullName>
    </recommendedName>
</protein>
<dbReference type="GO" id="GO:0006397">
    <property type="term" value="P:mRNA processing"/>
    <property type="evidence" value="ECO:0007669"/>
    <property type="project" value="UniProtKB-KW"/>
</dbReference>
<evidence type="ECO:0000256" key="2">
    <source>
        <dbReference type="ARBA" id="ARBA00022664"/>
    </source>
</evidence>
<dbReference type="InterPro" id="IPR003107">
    <property type="entry name" value="HAT"/>
</dbReference>